<evidence type="ECO:0000259" key="2">
    <source>
        <dbReference type="Pfam" id="PF22936"/>
    </source>
</evidence>
<dbReference type="Proteomes" id="UP001188597">
    <property type="component" value="Unassembled WGS sequence"/>
</dbReference>
<dbReference type="InterPro" id="IPR054722">
    <property type="entry name" value="PolX-like_BBD"/>
</dbReference>
<protein>
    <recommendedName>
        <fullName evidence="6">Reverse transcriptase Ty1/copia-type domain-containing protein</fullName>
    </recommendedName>
</protein>
<dbReference type="Pfam" id="PF22936">
    <property type="entry name" value="Pol_BBD"/>
    <property type="match status" value="1"/>
</dbReference>
<dbReference type="InterPro" id="IPR057670">
    <property type="entry name" value="SH3_retrovirus"/>
</dbReference>
<dbReference type="Pfam" id="PF25597">
    <property type="entry name" value="SH3_retrovirus"/>
    <property type="match status" value="1"/>
</dbReference>
<dbReference type="EMBL" id="JAVXUP010000029">
    <property type="protein sequence ID" value="KAK3041740.1"/>
    <property type="molecule type" value="Genomic_DNA"/>
</dbReference>
<organism evidence="4 5">
    <name type="scientific">Escallonia herrerae</name>
    <dbReference type="NCBI Taxonomy" id="1293975"/>
    <lineage>
        <taxon>Eukaryota</taxon>
        <taxon>Viridiplantae</taxon>
        <taxon>Streptophyta</taxon>
        <taxon>Embryophyta</taxon>
        <taxon>Tracheophyta</taxon>
        <taxon>Spermatophyta</taxon>
        <taxon>Magnoliopsida</taxon>
        <taxon>eudicotyledons</taxon>
        <taxon>Gunneridae</taxon>
        <taxon>Pentapetalae</taxon>
        <taxon>asterids</taxon>
        <taxon>campanulids</taxon>
        <taxon>Escalloniales</taxon>
        <taxon>Escalloniaceae</taxon>
        <taxon>Escallonia</taxon>
    </lineage>
</organism>
<sequence>MCPNRVWFATYCLFDGGKVLMGNDVACKMVRIGSIHIRMHDGIVRSLTDVRHVPELRKNLISLGTLDFNGCSYRASSRVMRIMKGTFILMKRLKQNSLYLLQDSTVIGAATSVALSYGIDSDTTSEGYGCAEQTSCPAYVYVNDGKLEPRAKKCIFFGYASGVKRERPLCQGEGGAGVVKHTSIILLLAMVALYDLKLEQLDVKIAFIHGESEKQIFMRQPEEFMIQDKEDHVCLLKKSLYGLKKSPRQWYKRFDTFMVERGYTRSAYDSCVYHQRLEDGSHMYLLLYVDDILIATKMMLDINGLKEKLKKEFEMKDFGVANRILRMEIQRDRPTGILYLS</sequence>
<dbReference type="InterPro" id="IPR013103">
    <property type="entry name" value="RVT_2"/>
</dbReference>
<keyword evidence="5" id="KW-1185">Reference proteome</keyword>
<comment type="caution">
    <text evidence="4">The sequence shown here is derived from an EMBL/GenBank/DDBJ whole genome shotgun (WGS) entry which is preliminary data.</text>
</comment>
<accession>A0AA88XG62</accession>
<evidence type="ECO:0000259" key="1">
    <source>
        <dbReference type="Pfam" id="PF07727"/>
    </source>
</evidence>
<evidence type="ECO:0008006" key="6">
    <source>
        <dbReference type="Google" id="ProtNLM"/>
    </source>
</evidence>
<feature type="domain" description="Reverse transcriptase Ty1/copia-type" evidence="1">
    <location>
        <begin position="176"/>
        <end position="332"/>
    </location>
</feature>
<dbReference type="AlphaFoldDB" id="A0AA88XG62"/>
<name>A0AA88XG62_9ASTE</name>
<evidence type="ECO:0000259" key="3">
    <source>
        <dbReference type="Pfam" id="PF25597"/>
    </source>
</evidence>
<evidence type="ECO:0000313" key="5">
    <source>
        <dbReference type="Proteomes" id="UP001188597"/>
    </source>
</evidence>
<gene>
    <name evidence="4" type="ORF">RJ639_000664</name>
</gene>
<feature type="domain" description="Retrovirus-related Pol polyprotein from transposon TNT 1-94-like beta-barrel" evidence="2">
    <location>
        <begin position="1"/>
        <end position="71"/>
    </location>
</feature>
<proteinExistence type="predicted"/>
<dbReference type="Pfam" id="PF07727">
    <property type="entry name" value="RVT_2"/>
    <property type="match status" value="1"/>
</dbReference>
<feature type="domain" description="Retroviral polymerase SH3-like" evidence="3">
    <location>
        <begin position="136"/>
        <end position="164"/>
    </location>
</feature>
<evidence type="ECO:0000313" key="4">
    <source>
        <dbReference type="EMBL" id="KAK3041740.1"/>
    </source>
</evidence>
<reference evidence="4" key="1">
    <citation type="submission" date="2022-12" db="EMBL/GenBank/DDBJ databases">
        <title>Draft genome assemblies for two species of Escallonia (Escalloniales).</title>
        <authorList>
            <person name="Chanderbali A."/>
            <person name="Dervinis C."/>
            <person name="Anghel I."/>
            <person name="Soltis D."/>
            <person name="Soltis P."/>
            <person name="Zapata F."/>
        </authorList>
    </citation>
    <scope>NUCLEOTIDE SEQUENCE</scope>
    <source>
        <strain evidence="4">UCBG64.0493</strain>
        <tissue evidence="4">Leaf</tissue>
    </source>
</reference>